<protein>
    <submittedName>
        <fullName evidence="1">SRPBCC family protein</fullName>
    </submittedName>
</protein>
<evidence type="ECO:0000313" key="2">
    <source>
        <dbReference type="Proteomes" id="UP000516369"/>
    </source>
</evidence>
<gene>
    <name evidence="1" type="ORF">HQ394_05990</name>
</gene>
<evidence type="ECO:0000313" key="1">
    <source>
        <dbReference type="EMBL" id="QNT68984.1"/>
    </source>
</evidence>
<dbReference type="EMBL" id="CP053923">
    <property type="protein sequence ID" value="QNT68984.1"/>
    <property type="molecule type" value="Genomic_DNA"/>
</dbReference>
<dbReference type="KEGG" id="dvn:HQ394_05990"/>
<dbReference type="Pfam" id="PF10604">
    <property type="entry name" value="Polyketide_cyc2"/>
    <property type="match status" value="1"/>
</dbReference>
<accession>A0A7H1MZU8</accession>
<name>A0A7H1MZU8_9PROT</name>
<keyword evidence="2" id="KW-1185">Reference proteome</keyword>
<reference evidence="1 2" key="1">
    <citation type="submission" date="2020-05" db="EMBL/GenBank/DDBJ databases">
        <title>Complete closed genome sequence of Defluviicoccus vanus.</title>
        <authorList>
            <person name="Bessarab I."/>
            <person name="Arumugam K."/>
            <person name="Maszenan A.M."/>
            <person name="Seviour R.J."/>
            <person name="Williams R.B."/>
        </authorList>
    </citation>
    <scope>NUCLEOTIDE SEQUENCE [LARGE SCALE GENOMIC DNA]</scope>
    <source>
        <strain evidence="1 2">Ben 114</strain>
    </source>
</reference>
<dbReference type="InterPro" id="IPR023393">
    <property type="entry name" value="START-like_dom_sf"/>
</dbReference>
<proteinExistence type="predicted"/>
<sequence>MANVTVSKQLPAAADAVWEIVGGWNTLPAWHPAVVASDVAGDGLLRRVRLDDGMEFTERLEHFDRAARSYTYVIIESPLPLSRYRSTIRVEPFADGARVEWSTEFEVQGVPEDDLAALLHEFYTAGLEAVQGLVRNASA</sequence>
<dbReference type="SUPFAM" id="SSF55961">
    <property type="entry name" value="Bet v1-like"/>
    <property type="match status" value="1"/>
</dbReference>
<dbReference type="Gene3D" id="3.30.530.20">
    <property type="match status" value="1"/>
</dbReference>
<dbReference type="PANTHER" id="PTHR39332">
    <property type="entry name" value="BLL4707 PROTEIN"/>
    <property type="match status" value="1"/>
</dbReference>
<dbReference type="AlphaFoldDB" id="A0A7H1MZU8"/>
<dbReference type="Proteomes" id="UP000516369">
    <property type="component" value="Chromosome"/>
</dbReference>
<dbReference type="CDD" id="cd07821">
    <property type="entry name" value="PYR_PYL_RCAR_like"/>
    <property type="match status" value="1"/>
</dbReference>
<dbReference type="RefSeq" id="WP_190262495.1">
    <property type="nucleotide sequence ID" value="NZ_CP053923.1"/>
</dbReference>
<dbReference type="PANTHER" id="PTHR39332:SF7">
    <property type="entry name" value="SRPBCC FAMILY PROTEIN"/>
    <property type="match status" value="1"/>
</dbReference>
<dbReference type="InterPro" id="IPR019587">
    <property type="entry name" value="Polyketide_cyclase/dehydratase"/>
</dbReference>
<organism evidence="1 2">
    <name type="scientific">Defluviicoccus vanus</name>
    <dbReference type="NCBI Taxonomy" id="111831"/>
    <lineage>
        <taxon>Bacteria</taxon>
        <taxon>Pseudomonadati</taxon>
        <taxon>Pseudomonadota</taxon>
        <taxon>Alphaproteobacteria</taxon>
        <taxon>Rhodospirillales</taxon>
        <taxon>Rhodospirillaceae</taxon>
        <taxon>Defluviicoccus</taxon>
    </lineage>
</organism>